<dbReference type="CDD" id="cd00537">
    <property type="entry name" value="MTHFR"/>
    <property type="match status" value="1"/>
</dbReference>
<dbReference type="InterPro" id="IPR003171">
    <property type="entry name" value="Mehydrof_redctse-like"/>
</dbReference>
<dbReference type="SUPFAM" id="SSF51730">
    <property type="entry name" value="FAD-linked oxidoreductase"/>
    <property type="match status" value="1"/>
</dbReference>
<name>A0ABP8MNT2_9BACT</name>
<dbReference type="PANTHER" id="PTHR45754:SF3">
    <property type="entry name" value="METHYLENETETRAHYDROFOLATE REDUCTASE (NADPH)"/>
    <property type="match status" value="1"/>
</dbReference>
<evidence type="ECO:0000256" key="9">
    <source>
        <dbReference type="RuleBase" id="RU003862"/>
    </source>
</evidence>
<comment type="catalytic activity">
    <reaction evidence="8">
        <text>(6S)-5-methyl-5,6,7,8-tetrahydrofolate + NAD(+) = (6R)-5,10-methylene-5,6,7,8-tetrahydrofolate + NADH + H(+)</text>
        <dbReference type="Rhea" id="RHEA:19821"/>
        <dbReference type="ChEBI" id="CHEBI:15378"/>
        <dbReference type="ChEBI" id="CHEBI:15636"/>
        <dbReference type="ChEBI" id="CHEBI:18608"/>
        <dbReference type="ChEBI" id="CHEBI:57540"/>
        <dbReference type="ChEBI" id="CHEBI:57945"/>
        <dbReference type="EC" id="1.5.1.54"/>
    </reaction>
    <physiologicalReaction direction="right-to-left" evidence="8">
        <dbReference type="Rhea" id="RHEA:19823"/>
    </physiologicalReaction>
</comment>
<comment type="caution">
    <text evidence="10">The sequence shown here is derived from an EMBL/GenBank/DDBJ whole genome shotgun (WGS) entry which is preliminary data.</text>
</comment>
<dbReference type="RefSeq" id="WP_344823616.1">
    <property type="nucleotide sequence ID" value="NZ_BAABEZ010000014.1"/>
</dbReference>
<comment type="similarity">
    <text evidence="3 9">Belongs to the methylenetetrahydrofolate reductase family.</text>
</comment>
<evidence type="ECO:0000256" key="3">
    <source>
        <dbReference type="ARBA" id="ARBA00006743"/>
    </source>
</evidence>
<dbReference type="Gene3D" id="3.20.20.220">
    <property type="match status" value="1"/>
</dbReference>
<proteinExistence type="inferred from homology"/>
<sequence length="317" mass="36011">MKVTEHIRQASKPIISLEILPPAKGKGIDSIFKVLDSFVEFKPSFINVTYHRAEQVFKKRMDGSFERVEIRKRPGTVGICAAIMNRYNIDAVPHIICGGFSKEETENALIDLHYLGVSNVLALRGDAAANEKFFTAHPNGHRYAEELVRQVMELNQGKYQESDIIDGLKSDFCVGVAGYPEKHLEAPNLETDIYFLKRKIDLGAEYVTTQMFFDNSHYYHYVDKCRELGVDVPVIPGLKPITSKRQLSVLPSVFNVDIPLELTKEMLAAKTDEACEQIGEEWLLTQCRDLLKNKVPILHFYTLGKPHVIQNVLKKLF</sequence>
<evidence type="ECO:0000256" key="6">
    <source>
        <dbReference type="ARBA" id="ARBA00023002"/>
    </source>
</evidence>
<accession>A0ABP8MNT2</accession>
<keyword evidence="6 9" id="KW-0560">Oxidoreductase</keyword>
<evidence type="ECO:0000313" key="10">
    <source>
        <dbReference type="EMBL" id="GAA4452231.1"/>
    </source>
</evidence>
<evidence type="ECO:0000256" key="7">
    <source>
        <dbReference type="ARBA" id="ARBA00034478"/>
    </source>
</evidence>
<keyword evidence="11" id="KW-1185">Reference proteome</keyword>
<evidence type="ECO:0000256" key="8">
    <source>
        <dbReference type="ARBA" id="ARBA00048628"/>
    </source>
</evidence>
<protein>
    <recommendedName>
        <fullName evidence="9">Methylenetetrahydrofolate reductase</fullName>
    </recommendedName>
</protein>
<gene>
    <name evidence="10" type="primary">metF</name>
    <name evidence="10" type="ORF">GCM10023092_10880</name>
</gene>
<evidence type="ECO:0000256" key="1">
    <source>
        <dbReference type="ARBA" id="ARBA00001974"/>
    </source>
</evidence>
<reference evidence="11" key="1">
    <citation type="journal article" date="2019" name="Int. J. Syst. Evol. Microbiol.">
        <title>The Global Catalogue of Microorganisms (GCM) 10K type strain sequencing project: providing services to taxonomists for standard genome sequencing and annotation.</title>
        <authorList>
            <consortium name="The Broad Institute Genomics Platform"/>
            <consortium name="The Broad Institute Genome Sequencing Center for Infectious Disease"/>
            <person name="Wu L."/>
            <person name="Ma J."/>
        </authorList>
    </citation>
    <scope>NUCLEOTIDE SEQUENCE [LARGE SCALE GENOMIC DNA]</scope>
    <source>
        <strain evidence="11">JCM 31921</strain>
    </source>
</reference>
<dbReference type="InterPro" id="IPR029041">
    <property type="entry name" value="FAD-linked_oxidoreductase-like"/>
</dbReference>
<evidence type="ECO:0000256" key="2">
    <source>
        <dbReference type="ARBA" id="ARBA00004777"/>
    </source>
</evidence>
<evidence type="ECO:0000256" key="5">
    <source>
        <dbReference type="ARBA" id="ARBA00022827"/>
    </source>
</evidence>
<evidence type="ECO:0000313" key="11">
    <source>
        <dbReference type="Proteomes" id="UP001501410"/>
    </source>
</evidence>
<keyword evidence="4 9" id="KW-0285">Flavoprotein</keyword>
<evidence type="ECO:0000256" key="4">
    <source>
        <dbReference type="ARBA" id="ARBA00022630"/>
    </source>
</evidence>
<dbReference type="PANTHER" id="PTHR45754">
    <property type="entry name" value="METHYLENETETRAHYDROFOLATE REDUCTASE"/>
    <property type="match status" value="1"/>
</dbReference>
<comment type="cofactor">
    <cofactor evidence="1 9">
        <name>FAD</name>
        <dbReference type="ChEBI" id="CHEBI:57692"/>
    </cofactor>
</comment>
<dbReference type="Proteomes" id="UP001501410">
    <property type="component" value="Unassembled WGS sequence"/>
</dbReference>
<keyword evidence="5 9" id="KW-0274">FAD</keyword>
<comment type="pathway">
    <text evidence="2 9">One-carbon metabolism; tetrahydrofolate interconversion.</text>
</comment>
<organism evidence="10 11">
    <name type="scientific">Rurimicrobium arvi</name>
    <dbReference type="NCBI Taxonomy" id="2049916"/>
    <lineage>
        <taxon>Bacteria</taxon>
        <taxon>Pseudomonadati</taxon>
        <taxon>Bacteroidota</taxon>
        <taxon>Chitinophagia</taxon>
        <taxon>Chitinophagales</taxon>
        <taxon>Chitinophagaceae</taxon>
        <taxon>Rurimicrobium</taxon>
    </lineage>
</organism>
<dbReference type="Pfam" id="PF02219">
    <property type="entry name" value="MTHFR"/>
    <property type="match status" value="1"/>
</dbReference>
<dbReference type="EMBL" id="BAABEZ010000014">
    <property type="protein sequence ID" value="GAA4452231.1"/>
    <property type="molecule type" value="Genomic_DNA"/>
</dbReference>
<comment type="pathway">
    <text evidence="7">Amino-acid biosynthesis; L-methionine biosynthesis via de novo pathway.</text>
</comment>